<reference evidence="3 4" key="1">
    <citation type="journal article" date="2019" name="Commun. Biol.">
        <title>The bagworm genome reveals a unique fibroin gene that provides high tensile strength.</title>
        <authorList>
            <person name="Kono N."/>
            <person name="Nakamura H."/>
            <person name="Ohtoshi R."/>
            <person name="Tomita M."/>
            <person name="Numata K."/>
            <person name="Arakawa K."/>
        </authorList>
    </citation>
    <scope>NUCLEOTIDE SEQUENCE [LARGE SCALE GENOMIC DNA]</scope>
</reference>
<dbReference type="Pfam" id="PF02121">
    <property type="entry name" value="IP_trans"/>
    <property type="match status" value="1"/>
</dbReference>
<gene>
    <name evidence="3" type="ORF">EVAR_93936_1</name>
</gene>
<dbReference type="AlphaFoldDB" id="A0A4C1TP50"/>
<protein>
    <recommendedName>
        <fullName evidence="2">Phosphatidylinositol transfer protein N-terminal domain-containing protein</fullName>
    </recommendedName>
</protein>
<dbReference type="STRING" id="151549.A0A4C1TP50"/>
<accession>A0A4C1TP50</accession>
<evidence type="ECO:0000256" key="1">
    <source>
        <dbReference type="SAM" id="MobiDB-lite"/>
    </source>
</evidence>
<comment type="caution">
    <text evidence="3">The sequence shown here is derived from an EMBL/GenBank/DDBJ whole genome shotgun (WGS) entry which is preliminary data.</text>
</comment>
<dbReference type="InterPro" id="IPR055261">
    <property type="entry name" value="PI_transfer_N"/>
</dbReference>
<organism evidence="3 4">
    <name type="scientific">Eumeta variegata</name>
    <name type="common">Bagworm moth</name>
    <name type="synonym">Eumeta japonica</name>
    <dbReference type="NCBI Taxonomy" id="151549"/>
    <lineage>
        <taxon>Eukaryota</taxon>
        <taxon>Metazoa</taxon>
        <taxon>Ecdysozoa</taxon>
        <taxon>Arthropoda</taxon>
        <taxon>Hexapoda</taxon>
        <taxon>Insecta</taxon>
        <taxon>Pterygota</taxon>
        <taxon>Neoptera</taxon>
        <taxon>Endopterygota</taxon>
        <taxon>Lepidoptera</taxon>
        <taxon>Glossata</taxon>
        <taxon>Ditrysia</taxon>
        <taxon>Tineoidea</taxon>
        <taxon>Psychidae</taxon>
        <taxon>Oiketicinae</taxon>
        <taxon>Eumeta</taxon>
    </lineage>
</organism>
<evidence type="ECO:0000259" key="2">
    <source>
        <dbReference type="Pfam" id="PF02121"/>
    </source>
</evidence>
<evidence type="ECO:0000313" key="4">
    <source>
        <dbReference type="Proteomes" id="UP000299102"/>
    </source>
</evidence>
<dbReference type="Proteomes" id="UP000299102">
    <property type="component" value="Unassembled WGS sequence"/>
</dbReference>
<feature type="domain" description="Phosphatidylinositol transfer protein N-terminal" evidence="2">
    <location>
        <begin position="5"/>
        <end position="83"/>
    </location>
</feature>
<dbReference type="OrthoDB" id="18453at2759"/>
<name>A0A4C1TP50_EUMVA</name>
<evidence type="ECO:0000313" key="3">
    <source>
        <dbReference type="EMBL" id="GBP15751.1"/>
    </source>
</evidence>
<sequence>MFMQVHELSVEKLKIREAANIDIERCRQRTGDAGRLQGRDLPSAVPLDENGPRTAQGAVKADVEPVMTCYKFVIAEFKRFGLAAGERVRCPWVPKLHTPTVKITLSKVENLIQRSKRRPSSIGKSGSLAFINRE</sequence>
<proteinExistence type="predicted"/>
<dbReference type="EMBL" id="BGZK01000074">
    <property type="protein sequence ID" value="GBP15751.1"/>
    <property type="molecule type" value="Genomic_DNA"/>
</dbReference>
<keyword evidence="4" id="KW-1185">Reference proteome</keyword>
<feature type="region of interest" description="Disordered" evidence="1">
    <location>
        <begin position="33"/>
        <end position="56"/>
    </location>
</feature>